<dbReference type="EMBL" id="MU865941">
    <property type="protein sequence ID" value="KAK4448772.1"/>
    <property type="molecule type" value="Genomic_DNA"/>
</dbReference>
<keyword evidence="3" id="KW-1185">Reference proteome</keyword>
<evidence type="ECO:0008006" key="4">
    <source>
        <dbReference type="Google" id="ProtNLM"/>
    </source>
</evidence>
<reference evidence="2" key="1">
    <citation type="journal article" date="2023" name="Mol. Phylogenet. Evol.">
        <title>Genome-scale phylogeny and comparative genomics of the fungal order Sordariales.</title>
        <authorList>
            <person name="Hensen N."/>
            <person name="Bonometti L."/>
            <person name="Westerberg I."/>
            <person name="Brannstrom I.O."/>
            <person name="Guillou S."/>
            <person name="Cros-Aarteil S."/>
            <person name="Calhoun S."/>
            <person name="Haridas S."/>
            <person name="Kuo A."/>
            <person name="Mondo S."/>
            <person name="Pangilinan J."/>
            <person name="Riley R."/>
            <person name="LaButti K."/>
            <person name="Andreopoulos B."/>
            <person name="Lipzen A."/>
            <person name="Chen C."/>
            <person name="Yan M."/>
            <person name="Daum C."/>
            <person name="Ng V."/>
            <person name="Clum A."/>
            <person name="Steindorff A."/>
            <person name="Ohm R.A."/>
            <person name="Martin F."/>
            <person name="Silar P."/>
            <person name="Natvig D.O."/>
            <person name="Lalanne C."/>
            <person name="Gautier V."/>
            <person name="Ament-Velasquez S.L."/>
            <person name="Kruys A."/>
            <person name="Hutchinson M.I."/>
            <person name="Powell A.J."/>
            <person name="Barry K."/>
            <person name="Miller A.N."/>
            <person name="Grigoriev I.V."/>
            <person name="Debuchy R."/>
            <person name="Gladieux P."/>
            <person name="Hiltunen Thoren M."/>
            <person name="Johannesson H."/>
        </authorList>
    </citation>
    <scope>NUCLEOTIDE SEQUENCE</scope>
    <source>
        <strain evidence="2">PSN243</strain>
    </source>
</reference>
<feature type="transmembrane region" description="Helical" evidence="1">
    <location>
        <begin position="15"/>
        <end position="34"/>
    </location>
</feature>
<evidence type="ECO:0000313" key="2">
    <source>
        <dbReference type="EMBL" id="KAK4448772.1"/>
    </source>
</evidence>
<reference evidence="2" key="2">
    <citation type="submission" date="2023-05" db="EMBL/GenBank/DDBJ databases">
        <authorList>
            <consortium name="Lawrence Berkeley National Laboratory"/>
            <person name="Steindorff A."/>
            <person name="Hensen N."/>
            <person name="Bonometti L."/>
            <person name="Westerberg I."/>
            <person name="Brannstrom I.O."/>
            <person name="Guillou S."/>
            <person name="Cros-Aarteil S."/>
            <person name="Calhoun S."/>
            <person name="Haridas S."/>
            <person name="Kuo A."/>
            <person name="Mondo S."/>
            <person name="Pangilinan J."/>
            <person name="Riley R."/>
            <person name="Labutti K."/>
            <person name="Andreopoulos B."/>
            <person name="Lipzen A."/>
            <person name="Chen C."/>
            <person name="Yanf M."/>
            <person name="Daum C."/>
            <person name="Ng V."/>
            <person name="Clum A."/>
            <person name="Ohm R."/>
            <person name="Martin F."/>
            <person name="Silar P."/>
            <person name="Natvig D."/>
            <person name="Lalanne C."/>
            <person name="Gautier V."/>
            <person name="Ament-Velasquez S.L."/>
            <person name="Kruys A."/>
            <person name="Hutchinson M.I."/>
            <person name="Powell A.J."/>
            <person name="Barry K."/>
            <person name="Miller A.N."/>
            <person name="Grigoriev I.V."/>
            <person name="Debuchy R."/>
            <person name="Gladieux P."/>
            <person name="Thoren M.H."/>
            <person name="Johannesson H."/>
        </authorList>
    </citation>
    <scope>NUCLEOTIDE SEQUENCE</scope>
    <source>
        <strain evidence="2">PSN243</strain>
    </source>
</reference>
<gene>
    <name evidence="2" type="ORF">QBC34DRAFT_102616</name>
</gene>
<organism evidence="2 3">
    <name type="scientific">Podospora aff. communis PSN243</name>
    <dbReference type="NCBI Taxonomy" id="3040156"/>
    <lineage>
        <taxon>Eukaryota</taxon>
        <taxon>Fungi</taxon>
        <taxon>Dikarya</taxon>
        <taxon>Ascomycota</taxon>
        <taxon>Pezizomycotina</taxon>
        <taxon>Sordariomycetes</taxon>
        <taxon>Sordariomycetidae</taxon>
        <taxon>Sordariales</taxon>
        <taxon>Podosporaceae</taxon>
        <taxon>Podospora</taxon>
    </lineage>
</organism>
<evidence type="ECO:0000313" key="3">
    <source>
        <dbReference type="Proteomes" id="UP001321760"/>
    </source>
</evidence>
<comment type="caution">
    <text evidence="2">The sequence shown here is derived from an EMBL/GenBank/DDBJ whole genome shotgun (WGS) entry which is preliminary data.</text>
</comment>
<keyword evidence="1" id="KW-0812">Transmembrane</keyword>
<dbReference type="AlphaFoldDB" id="A0AAV9GKW9"/>
<evidence type="ECO:0000256" key="1">
    <source>
        <dbReference type="SAM" id="Phobius"/>
    </source>
</evidence>
<feature type="transmembrane region" description="Helical" evidence="1">
    <location>
        <begin position="54"/>
        <end position="72"/>
    </location>
</feature>
<name>A0AAV9GKW9_9PEZI</name>
<keyword evidence="1" id="KW-0472">Membrane</keyword>
<accession>A0AAV9GKW9</accession>
<sequence>MISVAADTVIEHQHLIFAISFCTFLGPCVGFFLGSFHPNLTLLKLGITKQSADFSRLVGGVICLLSVAVGFARSRGVSLSSLS</sequence>
<keyword evidence="1" id="KW-1133">Transmembrane helix</keyword>
<proteinExistence type="predicted"/>
<protein>
    <recommendedName>
        <fullName evidence="4">Major facilitator superfamily (MFS) profile domain-containing protein</fullName>
    </recommendedName>
</protein>
<dbReference type="Proteomes" id="UP001321760">
    <property type="component" value="Unassembled WGS sequence"/>
</dbReference>